<dbReference type="InterPro" id="IPR002110">
    <property type="entry name" value="Ankyrin_rpt"/>
</dbReference>
<reference evidence="4 6" key="1">
    <citation type="submission" date="2019-02" db="EMBL/GenBank/DDBJ databases">
        <title>Use of ANI for Rapid Identification of Enteric Bacteria.</title>
        <authorList>
            <person name="Pruckler J."/>
            <person name="Lane C."/>
            <person name="Aubert R."/>
        </authorList>
    </citation>
    <scope>NUCLEOTIDE SEQUENCE [LARGE SCALE GENOMIC DNA]</scope>
    <source>
        <strain evidence="4 6">2014D-0083</strain>
    </source>
</reference>
<feature type="repeat" description="ANK" evidence="3">
    <location>
        <begin position="45"/>
        <end position="77"/>
    </location>
</feature>
<dbReference type="SMART" id="SM00248">
    <property type="entry name" value="ANK"/>
    <property type="match status" value="4"/>
</dbReference>
<evidence type="ECO:0000313" key="4">
    <source>
        <dbReference type="EMBL" id="QBL13996.1"/>
    </source>
</evidence>
<dbReference type="GeneID" id="66286983"/>
<dbReference type="Gene3D" id="1.25.40.20">
    <property type="entry name" value="Ankyrin repeat-containing domain"/>
    <property type="match status" value="1"/>
</dbReference>
<dbReference type="InterPro" id="IPR036770">
    <property type="entry name" value="Ankyrin_rpt-contain_sf"/>
</dbReference>
<dbReference type="SUPFAM" id="SSF48403">
    <property type="entry name" value="Ankyrin repeat"/>
    <property type="match status" value="1"/>
</dbReference>
<protein>
    <submittedName>
        <fullName evidence="4">Ankyrin repeat domain-containing protein</fullName>
    </submittedName>
</protein>
<keyword evidence="2 3" id="KW-0040">ANK repeat</keyword>
<evidence type="ECO:0000256" key="3">
    <source>
        <dbReference type="PROSITE-ProRule" id="PRU00023"/>
    </source>
</evidence>
<dbReference type="RefSeq" id="WP_039665112.1">
    <property type="nucleotide sequence ID" value="NZ_CP037746.1"/>
</dbReference>
<dbReference type="EMBL" id="CP037746">
    <property type="protein sequence ID" value="QBL13996.1"/>
    <property type="molecule type" value="Genomic_DNA"/>
</dbReference>
<name>A0AAE5YHI8_9BACT</name>
<dbReference type="PANTHER" id="PTHR24171:SF9">
    <property type="entry name" value="ANKYRIN REPEAT DOMAIN-CONTAINING PROTEIN 39"/>
    <property type="match status" value="1"/>
</dbReference>
<dbReference type="Pfam" id="PF13637">
    <property type="entry name" value="Ank_4"/>
    <property type="match status" value="1"/>
</dbReference>
<evidence type="ECO:0000313" key="6">
    <source>
        <dbReference type="Proteomes" id="UP000293421"/>
    </source>
</evidence>
<dbReference type="Pfam" id="PF13857">
    <property type="entry name" value="Ank_5"/>
    <property type="match status" value="1"/>
</dbReference>
<organism evidence="4 6">
    <name type="scientific">Campylobacter volucris</name>
    <dbReference type="NCBI Taxonomy" id="1031542"/>
    <lineage>
        <taxon>Bacteria</taxon>
        <taxon>Pseudomonadati</taxon>
        <taxon>Campylobacterota</taxon>
        <taxon>Epsilonproteobacteria</taxon>
        <taxon>Campylobacterales</taxon>
        <taxon>Campylobacteraceae</taxon>
        <taxon>Campylobacter</taxon>
    </lineage>
</organism>
<evidence type="ECO:0000256" key="2">
    <source>
        <dbReference type="ARBA" id="ARBA00023043"/>
    </source>
</evidence>
<dbReference type="Proteomes" id="UP000321325">
    <property type="component" value="Unassembled WGS sequence"/>
</dbReference>
<dbReference type="Proteomes" id="UP000293421">
    <property type="component" value="Chromosome"/>
</dbReference>
<accession>A0AAE5YHI8</accession>
<dbReference type="PROSITE" id="PS50297">
    <property type="entry name" value="ANK_REP_REGION"/>
    <property type="match status" value="2"/>
</dbReference>
<evidence type="ECO:0000313" key="5">
    <source>
        <dbReference type="EMBL" id="TXK70823.1"/>
    </source>
</evidence>
<dbReference type="PROSITE" id="PS50088">
    <property type="entry name" value="ANK_REPEAT"/>
    <property type="match status" value="2"/>
</dbReference>
<feature type="repeat" description="ANK" evidence="3">
    <location>
        <begin position="78"/>
        <end position="110"/>
    </location>
</feature>
<gene>
    <name evidence="4" type="ORF">A9460_06625</name>
    <name evidence="5" type="ORF">FVD15_02025</name>
</gene>
<reference evidence="5 7" key="2">
    <citation type="submission" date="2019-08" db="EMBL/GenBank/DDBJ databases">
        <title>Rapid identification of Enteric Bacteria from Whole Genome Sequences (WGS) using Average Nucleotide Identity (ANI).</title>
        <authorList>
            <person name="Lane C."/>
        </authorList>
    </citation>
    <scope>NUCLEOTIDE SEQUENCE [LARGE SCALE GENOMIC DNA]</scope>
    <source>
        <strain evidence="5 7">2010D-8464</strain>
    </source>
</reference>
<sequence length="156" mass="17817">MFTYEEEQRIQELCTMAFDYARKNDLQNLKIMIETGLSVNLKNHKGDSLLMLASYHNSYDCAKFLLENGANVDEKNDKGQTPLAGVCFKGYLPMCKLLVKYGANIDENNGLGMTPFTFAVMFGRTDVVEFLSQNSKKSFLKKISLFLLKIFKRNKN</sequence>
<dbReference type="PANTHER" id="PTHR24171">
    <property type="entry name" value="ANKYRIN REPEAT DOMAIN-CONTAINING PROTEIN 39-RELATED"/>
    <property type="match status" value="1"/>
</dbReference>
<proteinExistence type="predicted"/>
<keyword evidence="1" id="KW-0677">Repeat</keyword>
<evidence type="ECO:0000256" key="1">
    <source>
        <dbReference type="ARBA" id="ARBA00022737"/>
    </source>
</evidence>
<dbReference type="EMBL" id="VRMB01000006">
    <property type="protein sequence ID" value="TXK70823.1"/>
    <property type="molecule type" value="Genomic_DNA"/>
</dbReference>
<dbReference type="AlphaFoldDB" id="A0AAE5YHI8"/>
<keyword evidence="7" id="KW-1185">Reference proteome</keyword>
<evidence type="ECO:0000313" key="7">
    <source>
        <dbReference type="Proteomes" id="UP000321325"/>
    </source>
</evidence>